<feature type="signal peptide" evidence="5">
    <location>
        <begin position="1"/>
        <end position="20"/>
    </location>
</feature>
<dbReference type="InterPro" id="IPR051201">
    <property type="entry name" value="Chloro_Bact_Ser_Proteases"/>
</dbReference>
<keyword evidence="5" id="KW-0732">Signal</keyword>
<feature type="region of interest" description="Disordered" evidence="4">
    <location>
        <begin position="383"/>
        <end position="414"/>
    </location>
</feature>
<evidence type="ECO:0000256" key="5">
    <source>
        <dbReference type="SAM" id="SignalP"/>
    </source>
</evidence>
<dbReference type="SUPFAM" id="SSF50494">
    <property type="entry name" value="Trypsin-like serine proteases"/>
    <property type="match status" value="1"/>
</dbReference>
<dbReference type="Pfam" id="PF13365">
    <property type="entry name" value="Trypsin_2"/>
    <property type="match status" value="1"/>
</dbReference>
<evidence type="ECO:0000256" key="1">
    <source>
        <dbReference type="ARBA" id="ARBA00010541"/>
    </source>
</evidence>
<dbReference type="InterPro" id="IPR043504">
    <property type="entry name" value="Peptidase_S1_PA_chymotrypsin"/>
</dbReference>
<dbReference type="Proteomes" id="UP000585507">
    <property type="component" value="Unassembled WGS sequence"/>
</dbReference>
<protein>
    <submittedName>
        <fullName evidence="6">S1-C subfamily serine protease</fullName>
    </submittedName>
</protein>
<gene>
    <name evidence="6" type="ORF">GGD55_003200</name>
</gene>
<evidence type="ECO:0000256" key="4">
    <source>
        <dbReference type="SAM" id="MobiDB-lite"/>
    </source>
</evidence>
<feature type="compositionally biased region" description="Polar residues" evidence="4">
    <location>
        <begin position="394"/>
        <end position="407"/>
    </location>
</feature>
<evidence type="ECO:0000313" key="7">
    <source>
        <dbReference type="Proteomes" id="UP000585507"/>
    </source>
</evidence>
<keyword evidence="7" id="KW-1185">Reference proteome</keyword>
<comment type="caution">
    <text evidence="6">The sequence shown here is derived from an EMBL/GenBank/DDBJ whole genome shotgun (WGS) entry which is preliminary data.</text>
</comment>
<dbReference type="GO" id="GO:0004252">
    <property type="term" value="F:serine-type endopeptidase activity"/>
    <property type="evidence" value="ECO:0007669"/>
    <property type="project" value="InterPro"/>
</dbReference>
<accession>A0A7W8XAB1</accession>
<dbReference type="PANTHER" id="PTHR43343">
    <property type="entry name" value="PEPTIDASE S12"/>
    <property type="match status" value="1"/>
</dbReference>
<dbReference type="PANTHER" id="PTHR43343:SF3">
    <property type="entry name" value="PROTEASE DO-LIKE 8, CHLOROPLASTIC"/>
    <property type="match status" value="1"/>
</dbReference>
<keyword evidence="2 6" id="KW-0645">Protease</keyword>
<dbReference type="Gene3D" id="2.40.10.10">
    <property type="entry name" value="Trypsin-like serine proteases"/>
    <property type="match status" value="2"/>
</dbReference>
<sequence>MFRLLVVAMVSAALATAAYADLLQTGGTRWVVLASTRDLDNAIGIASLYKHRFDDVRVAESSNGWLAVIAGPVSIARGAKAARAELWSAGGFPDDLFLSNGRSFTRTVWNSPKDPAIPTWSYKGGQPLIFTAGGMDIEVSHLAEGNIRYPTITLRKAGLVLVREVLKGSESFAENMNAEVRIAWFDRTAAEPQIIFSSYWNGAHCCTVSKILTNRGNGWASIEGATLDGGGYQLQDIDGDGSVELLSADNAFLYAFAPYVFSSAPLVISKLDGDRLIDMRWNFDFRRYYRRELFGWEYRAKLEPELWRRNGFLSAWLALKSILGESDQAWTVVLENYDRSSDWPSTICDASLRDGACPEEATRQVSFPEALRDHLTRNGYLGPQVAKTEETSKSPEQTSPARDNTSTPVPPEKSTFSAGTGFFVSSQGHLVTNHHVIKGCSAIEVRRPGLLALPANIVAVDPTNDLALLRVASDKGGYAPVRVETRLGESVAVFGYPLSQVLASGGNFTLGNVTALAGLGNDTRFIQISAPVQQGNSGGPLLDSYGNVIGVVTSKLDAVAALAVTGDIPQNVNFALRGASLYAFLLSYGISPVVRSSAKN</sequence>
<dbReference type="InterPro" id="IPR001940">
    <property type="entry name" value="Peptidase_S1C"/>
</dbReference>
<proteinExistence type="inferred from homology"/>
<keyword evidence="3" id="KW-0378">Hydrolase</keyword>
<dbReference type="PRINTS" id="PR00834">
    <property type="entry name" value="PROTEASES2C"/>
</dbReference>
<dbReference type="AlphaFoldDB" id="A0A7W8XAB1"/>
<evidence type="ECO:0000313" key="6">
    <source>
        <dbReference type="EMBL" id="MBB5536493.1"/>
    </source>
</evidence>
<name>A0A7W8XAB1_9HYPH</name>
<evidence type="ECO:0000256" key="2">
    <source>
        <dbReference type="ARBA" id="ARBA00022670"/>
    </source>
</evidence>
<reference evidence="6 7" key="1">
    <citation type="submission" date="2020-08" db="EMBL/GenBank/DDBJ databases">
        <title>Genomic Encyclopedia of Type Strains, Phase IV (KMG-V): Genome sequencing to study the core and pangenomes of soil and plant-associated prokaryotes.</title>
        <authorList>
            <person name="Whitman W."/>
        </authorList>
    </citation>
    <scope>NUCLEOTIDE SEQUENCE [LARGE SCALE GENOMIC DNA]</scope>
    <source>
        <strain evidence="6 7">SEMIA 4084</strain>
    </source>
</reference>
<dbReference type="GO" id="GO:0006508">
    <property type="term" value="P:proteolysis"/>
    <property type="evidence" value="ECO:0007669"/>
    <property type="project" value="UniProtKB-KW"/>
</dbReference>
<dbReference type="InterPro" id="IPR009003">
    <property type="entry name" value="Peptidase_S1_PA"/>
</dbReference>
<comment type="similarity">
    <text evidence="1">Belongs to the peptidase S1C family.</text>
</comment>
<dbReference type="EMBL" id="JACHBK010000006">
    <property type="protein sequence ID" value="MBB5536493.1"/>
    <property type="molecule type" value="Genomic_DNA"/>
</dbReference>
<dbReference type="RefSeq" id="WP_018328777.1">
    <property type="nucleotide sequence ID" value="NZ_JACHBK010000006.1"/>
</dbReference>
<organism evidence="6 7">
    <name type="scientific">Rhizobium giardinii</name>
    <dbReference type="NCBI Taxonomy" id="56731"/>
    <lineage>
        <taxon>Bacteria</taxon>
        <taxon>Pseudomonadati</taxon>
        <taxon>Pseudomonadota</taxon>
        <taxon>Alphaproteobacteria</taxon>
        <taxon>Hyphomicrobiales</taxon>
        <taxon>Rhizobiaceae</taxon>
        <taxon>Rhizobium/Agrobacterium group</taxon>
        <taxon>Rhizobium</taxon>
    </lineage>
</organism>
<evidence type="ECO:0000256" key="3">
    <source>
        <dbReference type="ARBA" id="ARBA00022801"/>
    </source>
</evidence>
<feature type="chain" id="PRO_5030916413" evidence="5">
    <location>
        <begin position="21"/>
        <end position="600"/>
    </location>
</feature>